<keyword evidence="16" id="KW-0732">Signal</keyword>
<keyword evidence="15" id="KW-0472">Membrane</keyword>
<feature type="compositionally biased region" description="Polar residues" evidence="14">
    <location>
        <begin position="845"/>
        <end position="869"/>
    </location>
</feature>
<proteinExistence type="inferred from homology"/>
<dbReference type="InterPro" id="IPR020845">
    <property type="entry name" value="AMP-binding_CS"/>
</dbReference>
<sequence>MRTESTMARFAVLLLLLLCKQGSMNVEETTCPFETRRAVYGYRFHSCFTLVMDIWMPWVRTVDDAQEYCKKHFKNGELAVFTAISKQIAEPSTWTPNNVNLKILNGGKLRLKKINPLRSGTVHYKFEMFTSNETGNIYTFNRMNSVNENNSWMMIVPEFKLLRYDKNLENTLNTENIGKDICTTIVKSYNKNDFSVGQSFLCNDEQSRSHWNSIICMHDPYANCLLQNVVKCETVSPQKCILVNGVEIAKNATKPYGKQCNTNGTVGNPYKIDCPCKFDKIVCMNKRNNSAQSISYDDEFCECPLQYCKYDPNCNSTPKKCKINKSNGKFECLCMPLLDQKDINKNTTKPQVEEKKFEKVLNSTTYTSTNATNKDNGMERPGEETTTITPSQSPVPITVKEVTKNMIMRKTTPAAFQSTTYTNNNDFSATSTENIKTTLANIDNSSTVTTSSTATATHTASINSVSQTNITESRLEGFYIYSLLSLKSKDISHNLPSNNDQWAYLENSGVVILSDLIDSIETKHPTTFTSLNTLNRMTLENNTVVTNRCGYVQLQGNATNEYEEGYYHIEGKLNDENIAFYLIKSTANEPNACGQNFDKRKVILYVNGFARIKPFSTATVKTEEEETEGPMYTIAFSGVIILKHSNWRNTKKNETDDVGYDENIYFKSFAPSITEIIIIVCIVFLLILLISTVAYLVEKLHVQRRNKNKKKKNKKKKKKKKSKKNKKQEYEQYENGNSSQREEMLCENLNSDKAFEFITSPNDQMKDYDNYSKTIQSYHTIYQKNAKFSISPTAISTETESTKTSDLMSDRKSIVTSNSKTDTDTNETETAAETDEDSESNEDSISTQTGEQSTSSNYDSDQSKQSINNDETKANCSEIEQIFPEIKICPQNKKAQNSRSEVIKCVTGAWAHVTVGHQLTFLTEYSAFTLPLIIMMVFGGAMTYFGLNSSSRKVKPACDLNDQTSIVSEFENSRSSKFIENGQVLEYLSDDCRTMYDVLRQGAKASNNGPCLGYRKKMPDNSRPYVWMNFNDVIRRCNNLAQGLLSLGLKPGGESFVGLYSINRPEWTIAEHACYAYSMVVVPLYDTLGKEAVSYIIEQTEMKVIICDTAKRAQSLIEIAPKHPQLRHVIIMDSFDDQLAEKAKANGIEFIRYNAVELEGATVVNPLPHVIPRPNDLATICYTSGTTGLPKGVMLSHGNIIANSTVQIMFKNEPVCSSDILISFLPLAHMFERLMELCVLMLGGCVGYYSGDIRQITDDMKALKPTLFPMVPRLLNRIYDKVTTEVNKNVFKKIIFELAMNSKMRDLEKSILRRNTLLDRLVFKKVREELGGNVRIIVSGSAPASPAVLTFIRAAFSCTVLEGYGQTECVAAACLTLEGDHVAGHVGPPSPSCIIKLVDVPDMNYFAKNNQGEVCIKGPNVFHGYYKDPERTREALDEDGWLHTGDIGEWTSRGTLKLIDRKKNIFKLAQGEYIAPEKVENVYLKSKFVSQIFVHGDSLKSCLVGIVVPNIPLLEKHVSETLNLRQKPEELLKNAAVKRIILDDMLNEGKLANLCSFEQVKDIYLHGDAFSVENNLLTPTYKARRTEICKQFQERIAEMYKHLC</sequence>
<feature type="region of interest" description="Disordered" evidence="14">
    <location>
        <begin position="367"/>
        <end position="393"/>
    </location>
</feature>
<feature type="region of interest" description="Disordered" evidence="14">
    <location>
        <begin position="706"/>
        <end position="742"/>
    </location>
</feature>
<comment type="function">
    <text evidence="13">Catalyzes the conversion of long-chain fatty acids to their active form acyl-CoAs for both synthesis of cellular lipids, and degradation via beta-oxidation.</text>
</comment>
<comment type="catalytic activity">
    <reaction evidence="7">
        <text>a long-chain fatty acid + ATP + CoA = a long-chain fatty acyl-CoA + AMP + diphosphate</text>
        <dbReference type="Rhea" id="RHEA:15421"/>
        <dbReference type="ChEBI" id="CHEBI:30616"/>
        <dbReference type="ChEBI" id="CHEBI:33019"/>
        <dbReference type="ChEBI" id="CHEBI:57287"/>
        <dbReference type="ChEBI" id="CHEBI:57560"/>
        <dbReference type="ChEBI" id="CHEBI:83139"/>
        <dbReference type="ChEBI" id="CHEBI:456215"/>
        <dbReference type="EC" id="6.2.1.3"/>
    </reaction>
    <physiologicalReaction direction="left-to-right" evidence="7">
        <dbReference type="Rhea" id="RHEA:15422"/>
    </physiologicalReaction>
</comment>
<feature type="compositionally biased region" description="Polar residues" evidence="14">
    <location>
        <begin position="384"/>
        <end position="393"/>
    </location>
</feature>
<comment type="catalytic activity">
    <reaction evidence="12">
        <text>hexadecanoate + ATP + CoA = hexadecanoyl-CoA + AMP + diphosphate</text>
        <dbReference type="Rhea" id="RHEA:30751"/>
        <dbReference type="ChEBI" id="CHEBI:7896"/>
        <dbReference type="ChEBI" id="CHEBI:30616"/>
        <dbReference type="ChEBI" id="CHEBI:33019"/>
        <dbReference type="ChEBI" id="CHEBI:57287"/>
        <dbReference type="ChEBI" id="CHEBI:57379"/>
        <dbReference type="ChEBI" id="CHEBI:456215"/>
    </reaction>
    <physiologicalReaction direction="left-to-right" evidence="12">
        <dbReference type="Rhea" id="RHEA:30752"/>
    </physiologicalReaction>
</comment>
<feature type="transmembrane region" description="Helical" evidence="15">
    <location>
        <begin position="927"/>
        <end position="947"/>
    </location>
</feature>
<evidence type="ECO:0000256" key="7">
    <source>
        <dbReference type="ARBA" id="ARBA00024484"/>
    </source>
</evidence>
<dbReference type="InterPro" id="IPR045311">
    <property type="entry name" value="LC-FACS_euk"/>
</dbReference>
<dbReference type="OrthoDB" id="1700726at2759"/>
<comment type="caution">
    <text evidence="18">The sequence shown here is derived from an EMBL/GenBank/DDBJ whole genome shotgun (WGS) entry which is preliminary data.</text>
</comment>
<keyword evidence="2 13" id="KW-0436">Ligase</keyword>
<dbReference type="CDD" id="cd05927">
    <property type="entry name" value="LC-FACS_euk"/>
    <property type="match status" value="1"/>
</dbReference>
<comment type="catalytic activity">
    <reaction evidence="10">
        <text>(5Z,8Z,11Z,14Z)-eicosatetraenoate + ATP + CoA = (5Z,8Z,11Z,14Z)-eicosatetraenoyl-CoA + AMP + diphosphate</text>
        <dbReference type="Rhea" id="RHEA:19713"/>
        <dbReference type="ChEBI" id="CHEBI:30616"/>
        <dbReference type="ChEBI" id="CHEBI:32395"/>
        <dbReference type="ChEBI" id="CHEBI:33019"/>
        <dbReference type="ChEBI" id="CHEBI:57287"/>
        <dbReference type="ChEBI" id="CHEBI:57368"/>
        <dbReference type="ChEBI" id="CHEBI:456215"/>
        <dbReference type="EC" id="6.2.1.15"/>
    </reaction>
    <physiologicalReaction direction="left-to-right" evidence="10">
        <dbReference type="Rhea" id="RHEA:19714"/>
    </physiologicalReaction>
</comment>
<reference evidence="18 19" key="1">
    <citation type="submission" date="2015-05" db="EMBL/GenBank/DDBJ databases">
        <title>Evolution of Trichinella species and genotypes.</title>
        <authorList>
            <person name="Korhonen P.K."/>
            <person name="Edoardo P."/>
            <person name="Giuseppe L.R."/>
            <person name="Gasser R.B."/>
        </authorList>
    </citation>
    <scope>NUCLEOTIDE SEQUENCE [LARGE SCALE GENOMIC DNA]</scope>
    <source>
        <strain evidence="18">ISS10</strain>
    </source>
</reference>
<evidence type="ECO:0000313" key="18">
    <source>
        <dbReference type="EMBL" id="KRZ57414.1"/>
    </source>
</evidence>
<evidence type="ECO:0000256" key="12">
    <source>
        <dbReference type="ARBA" id="ARBA00049139"/>
    </source>
</evidence>
<comment type="similarity">
    <text evidence="1 13">Belongs to the ATP-dependent AMP-binding enzyme family.</text>
</comment>
<feature type="transmembrane region" description="Helical" evidence="15">
    <location>
        <begin position="676"/>
        <end position="697"/>
    </location>
</feature>
<comment type="catalytic activity">
    <reaction evidence="11">
        <text>(E)-hexadec-2-enoate + ATP + CoA = (2E)-hexadecenoyl-CoA + AMP + diphosphate</text>
        <dbReference type="Rhea" id="RHEA:36139"/>
        <dbReference type="ChEBI" id="CHEBI:30616"/>
        <dbReference type="ChEBI" id="CHEBI:33019"/>
        <dbReference type="ChEBI" id="CHEBI:57287"/>
        <dbReference type="ChEBI" id="CHEBI:61526"/>
        <dbReference type="ChEBI" id="CHEBI:72745"/>
        <dbReference type="ChEBI" id="CHEBI:456215"/>
    </reaction>
    <physiologicalReaction direction="left-to-right" evidence="11">
        <dbReference type="Rhea" id="RHEA:36140"/>
    </physiologicalReaction>
</comment>
<dbReference type="GO" id="GO:0005783">
    <property type="term" value="C:endoplasmic reticulum"/>
    <property type="evidence" value="ECO:0007669"/>
    <property type="project" value="TreeGrafter"/>
</dbReference>
<feature type="compositionally biased region" description="Basic and acidic residues" evidence="14">
    <location>
        <begin position="800"/>
        <end position="813"/>
    </location>
</feature>
<dbReference type="InterPro" id="IPR042099">
    <property type="entry name" value="ANL_N_sf"/>
</dbReference>
<feature type="compositionally biased region" description="Acidic residues" evidence="14">
    <location>
        <begin position="824"/>
        <end position="842"/>
    </location>
</feature>
<protein>
    <recommendedName>
        <fullName evidence="13">Long-chain-fatty-acid--CoA ligase</fullName>
        <ecNumber evidence="13">6.2.1.3</ecNumber>
    </recommendedName>
</protein>
<dbReference type="PANTHER" id="PTHR43272:SF107">
    <property type="entry name" value="LONG-CHAIN-FATTY-ACID--COA LIGASE 5"/>
    <property type="match status" value="1"/>
</dbReference>
<dbReference type="GO" id="GO:0005524">
    <property type="term" value="F:ATP binding"/>
    <property type="evidence" value="ECO:0007669"/>
    <property type="project" value="UniProtKB-KW"/>
</dbReference>
<evidence type="ECO:0000256" key="9">
    <source>
        <dbReference type="ARBA" id="ARBA00024532"/>
    </source>
</evidence>
<feature type="chain" id="PRO_5006881720" description="Long-chain-fatty-acid--CoA ligase" evidence="16">
    <location>
        <begin position="26"/>
        <end position="1604"/>
    </location>
</feature>
<dbReference type="EMBL" id="JYDW01000076">
    <property type="protein sequence ID" value="KRZ57414.1"/>
    <property type="molecule type" value="Genomic_DNA"/>
</dbReference>
<feature type="signal peptide" evidence="16">
    <location>
        <begin position="1"/>
        <end position="25"/>
    </location>
</feature>
<evidence type="ECO:0000256" key="13">
    <source>
        <dbReference type="RuleBase" id="RU369030"/>
    </source>
</evidence>
<evidence type="ECO:0000256" key="16">
    <source>
        <dbReference type="SAM" id="SignalP"/>
    </source>
</evidence>
<evidence type="ECO:0000256" key="14">
    <source>
        <dbReference type="SAM" id="MobiDB-lite"/>
    </source>
</evidence>
<dbReference type="Gene3D" id="3.40.50.12780">
    <property type="entry name" value="N-terminal domain of ligase-like"/>
    <property type="match status" value="1"/>
</dbReference>
<evidence type="ECO:0000256" key="3">
    <source>
        <dbReference type="ARBA" id="ARBA00022741"/>
    </source>
</evidence>
<evidence type="ECO:0000256" key="8">
    <source>
        <dbReference type="ARBA" id="ARBA00024495"/>
    </source>
</evidence>
<keyword evidence="15" id="KW-0812">Transmembrane</keyword>
<dbReference type="STRING" id="6335.A0A0V1LD62"/>
<keyword evidence="15" id="KW-1133">Transmembrane helix</keyword>
<keyword evidence="4 13" id="KW-0276">Fatty acid metabolism</keyword>
<organism evidence="18 19">
    <name type="scientific">Trichinella nativa</name>
    <dbReference type="NCBI Taxonomy" id="6335"/>
    <lineage>
        <taxon>Eukaryota</taxon>
        <taxon>Metazoa</taxon>
        <taxon>Ecdysozoa</taxon>
        <taxon>Nematoda</taxon>
        <taxon>Enoplea</taxon>
        <taxon>Dorylaimia</taxon>
        <taxon>Trichinellida</taxon>
        <taxon>Trichinellidae</taxon>
        <taxon>Trichinella</taxon>
    </lineage>
</organism>
<dbReference type="InterPro" id="IPR000873">
    <property type="entry name" value="AMP-dep_synth/lig_dom"/>
</dbReference>
<evidence type="ECO:0000256" key="11">
    <source>
        <dbReference type="ARBA" id="ARBA00024565"/>
    </source>
</evidence>
<evidence type="ECO:0000256" key="1">
    <source>
        <dbReference type="ARBA" id="ARBA00006432"/>
    </source>
</evidence>
<comment type="catalytic activity">
    <reaction evidence="6">
        <text>5-hydroxy-(6E,8Z,11Z,14Z)-eicosatetraenoate + ATP + CoA = 5-hydroxy-(6E,8Z,11Z,14Z)-eicosatetraenoyl-CoA + AMP + diphosphate</text>
        <dbReference type="Rhea" id="RHEA:52108"/>
        <dbReference type="ChEBI" id="CHEBI:30616"/>
        <dbReference type="ChEBI" id="CHEBI:33019"/>
        <dbReference type="ChEBI" id="CHEBI:57287"/>
        <dbReference type="ChEBI" id="CHEBI:65341"/>
        <dbReference type="ChEBI" id="CHEBI:136407"/>
        <dbReference type="ChEBI" id="CHEBI:456215"/>
    </reaction>
    <physiologicalReaction direction="left-to-right" evidence="6">
        <dbReference type="Rhea" id="RHEA:52109"/>
    </physiologicalReaction>
</comment>
<dbReference type="PROSITE" id="PS00455">
    <property type="entry name" value="AMP_BINDING"/>
    <property type="match status" value="1"/>
</dbReference>
<keyword evidence="13" id="KW-0443">Lipid metabolism</keyword>
<dbReference type="GO" id="GO:0016020">
    <property type="term" value="C:membrane"/>
    <property type="evidence" value="ECO:0007669"/>
    <property type="project" value="TreeGrafter"/>
</dbReference>
<feature type="compositionally biased region" description="Basic residues" evidence="14">
    <location>
        <begin position="706"/>
        <end position="726"/>
    </location>
</feature>
<dbReference type="GO" id="GO:0047676">
    <property type="term" value="F:arachidonate-CoA ligase activity"/>
    <property type="evidence" value="ECO:0007669"/>
    <property type="project" value="UniProtKB-EC"/>
</dbReference>
<comment type="catalytic activity">
    <reaction evidence="9">
        <text>15-hydroxy-(5Z,8Z,11Z,13E)-eicosatetraenoate + ATP + CoA = 15-hydroxy-(5Z,8Z,11Z,13E)-eicosatetraenoyl-CoA + AMP + diphosphate</text>
        <dbReference type="Rhea" id="RHEA:52116"/>
        <dbReference type="ChEBI" id="CHEBI:30616"/>
        <dbReference type="ChEBI" id="CHEBI:33019"/>
        <dbReference type="ChEBI" id="CHEBI:57287"/>
        <dbReference type="ChEBI" id="CHEBI:78832"/>
        <dbReference type="ChEBI" id="CHEBI:136409"/>
        <dbReference type="ChEBI" id="CHEBI:456215"/>
    </reaction>
    <physiologicalReaction direction="left-to-right" evidence="9">
        <dbReference type="Rhea" id="RHEA:52117"/>
    </physiologicalReaction>
</comment>
<dbReference type="EC" id="6.2.1.3" evidence="13"/>
<dbReference type="Proteomes" id="UP000054721">
    <property type="component" value="Unassembled WGS sequence"/>
</dbReference>
<keyword evidence="5 13" id="KW-0067">ATP-binding</keyword>
<dbReference type="PANTHER" id="PTHR43272">
    <property type="entry name" value="LONG-CHAIN-FATTY-ACID--COA LIGASE"/>
    <property type="match status" value="1"/>
</dbReference>
<name>A0A0V1LD62_9BILA</name>
<comment type="catalytic activity">
    <reaction evidence="8">
        <text>12-hydroxy-(5Z,8Z,10E,14Z)-eicosatetraenoate + ATP + CoA = 12-hydroxy-(5Z,8Z,10E,14Z)-eicosatetraenoyl-CoA + AMP + diphosphate</text>
        <dbReference type="Rhea" id="RHEA:52112"/>
        <dbReference type="ChEBI" id="CHEBI:30616"/>
        <dbReference type="ChEBI" id="CHEBI:33019"/>
        <dbReference type="ChEBI" id="CHEBI:57287"/>
        <dbReference type="ChEBI" id="CHEBI:90718"/>
        <dbReference type="ChEBI" id="CHEBI:136408"/>
        <dbReference type="ChEBI" id="CHEBI:456215"/>
    </reaction>
    <physiologicalReaction direction="left-to-right" evidence="8">
        <dbReference type="Rhea" id="RHEA:52113"/>
    </physiologicalReaction>
</comment>
<feature type="domain" description="AMP-dependent synthetase/ligase" evidence="17">
    <location>
        <begin position="1024"/>
        <end position="1426"/>
    </location>
</feature>
<dbReference type="SUPFAM" id="SSF56801">
    <property type="entry name" value="Acetyl-CoA synthetase-like"/>
    <property type="match status" value="1"/>
</dbReference>
<evidence type="ECO:0000256" key="10">
    <source>
        <dbReference type="ARBA" id="ARBA00024548"/>
    </source>
</evidence>
<feature type="region of interest" description="Disordered" evidence="14">
    <location>
        <begin position="796"/>
        <end position="870"/>
    </location>
</feature>
<dbReference type="Pfam" id="PF00501">
    <property type="entry name" value="AMP-binding"/>
    <property type="match status" value="1"/>
</dbReference>
<evidence type="ECO:0000259" key="17">
    <source>
        <dbReference type="Pfam" id="PF00501"/>
    </source>
</evidence>
<gene>
    <name evidence="18" type="primary">Acsl5</name>
    <name evidence="18" type="ORF">T02_10549</name>
</gene>
<evidence type="ECO:0000256" key="4">
    <source>
        <dbReference type="ARBA" id="ARBA00022832"/>
    </source>
</evidence>
<evidence type="ECO:0000256" key="5">
    <source>
        <dbReference type="ARBA" id="ARBA00022840"/>
    </source>
</evidence>
<keyword evidence="3 13" id="KW-0547">Nucleotide-binding</keyword>
<evidence type="ECO:0000256" key="2">
    <source>
        <dbReference type="ARBA" id="ARBA00022598"/>
    </source>
</evidence>
<accession>A0A0V1LD62</accession>
<evidence type="ECO:0000256" key="15">
    <source>
        <dbReference type="SAM" id="Phobius"/>
    </source>
</evidence>
<evidence type="ECO:0000256" key="6">
    <source>
        <dbReference type="ARBA" id="ARBA00024469"/>
    </source>
</evidence>
<evidence type="ECO:0000313" key="19">
    <source>
        <dbReference type="Proteomes" id="UP000054721"/>
    </source>
</evidence>
<keyword evidence="19" id="KW-1185">Reference proteome</keyword>